<dbReference type="SUPFAM" id="SSF51230">
    <property type="entry name" value="Single hybrid motif"/>
    <property type="match status" value="1"/>
</dbReference>
<gene>
    <name evidence="2" type="ORF">CSSPTR1EN2_LOCUS18104</name>
</gene>
<feature type="region of interest" description="Disordered" evidence="1">
    <location>
        <begin position="73"/>
        <end position="109"/>
    </location>
</feature>
<evidence type="ECO:0008006" key="4">
    <source>
        <dbReference type="Google" id="ProtNLM"/>
    </source>
</evidence>
<dbReference type="PANTHER" id="PTHR13651:SF0">
    <property type="entry name" value="PROTEIN ABITRAM"/>
    <property type="match status" value="1"/>
</dbReference>
<feature type="compositionally biased region" description="Low complexity" evidence="1">
    <location>
        <begin position="87"/>
        <end position="96"/>
    </location>
</feature>
<dbReference type="Gene3D" id="2.40.50.100">
    <property type="match status" value="1"/>
</dbReference>
<accession>A0ABP0UQC4</accession>
<dbReference type="InterPro" id="IPR039169">
    <property type="entry name" value="Abitram"/>
</dbReference>
<reference evidence="2" key="1">
    <citation type="submission" date="2024-02" db="EMBL/GenBank/DDBJ databases">
        <authorList>
            <consortium name="ELIXIR-Norway"/>
            <consortium name="Elixir Norway"/>
        </authorList>
    </citation>
    <scope>NUCLEOTIDE SEQUENCE</scope>
</reference>
<protein>
    <recommendedName>
        <fullName evidence="4">Actin-binding transcription modulator</fullName>
    </recommendedName>
</protein>
<proteinExistence type="predicted"/>
<evidence type="ECO:0000256" key="1">
    <source>
        <dbReference type="SAM" id="MobiDB-lite"/>
    </source>
</evidence>
<evidence type="ECO:0000313" key="3">
    <source>
        <dbReference type="Proteomes" id="UP001497512"/>
    </source>
</evidence>
<dbReference type="Proteomes" id="UP001497512">
    <property type="component" value="Chromosome 5"/>
</dbReference>
<name>A0ABP0UQC4_9BRYO</name>
<organism evidence="2 3">
    <name type="scientific">Sphagnum troendelagicum</name>
    <dbReference type="NCBI Taxonomy" id="128251"/>
    <lineage>
        <taxon>Eukaryota</taxon>
        <taxon>Viridiplantae</taxon>
        <taxon>Streptophyta</taxon>
        <taxon>Embryophyta</taxon>
        <taxon>Bryophyta</taxon>
        <taxon>Sphagnophytina</taxon>
        <taxon>Sphagnopsida</taxon>
        <taxon>Sphagnales</taxon>
        <taxon>Sphagnaceae</taxon>
        <taxon>Sphagnum</taxon>
    </lineage>
</organism>
<keyword evidence="3" id="KW-1185">Reference proteome</keyword>
<sequence length="265" mass="29034">MVQVNGDGLHSSCNAESPVTVGERRLCDDRTTVTCSTSALCSPQGTQVSRNQILESVKQHEEEDVGAEGALLKSNGASRLQQNVDDTSCSSSTTESLFPSAEELPPRPPRANSCNYTHWVALDVGKDFHDQYVYRHANGLCIIGLLPTHVAFKPTPAVTAVDFNVGKQSRADLKVSGKRKKNAITLEPNSVLCKVMVGESFYLIRCCVRGVLLEVNERLIKAPGLLNTQADTEGHIAIMMPRPEDWAKASKVLLTLEQYRERRGL</sequence>
<dbReference type="InterPro" id="IPR011053">
    <property type="entry name" value="Single_hybrid_motif"/>
</dbReference>
<dbReference type="PANTHER" id="PTHR13651">
    <property type="entry name" value="PROTEIN ABITRAM"/>
    <property type="match status" value="1"/>
</dbReference>
<dbReference type="EMBL" id="OZ019897">
    <property type="protein sequence ID" value="CAK9226168.1"/>
    <property type="molecule type" value="Genomic_DNA"/>
</dbReference>
<evidence type="ECO:0000313" key="2">
    <source>
        <dbReference type="EMBL" id="CAK9226168.1"/>
    </source>
</evidence>
<feature type="compositionally biased region" description="Polar residues" evidence="1">
    <location>
        <begin position="75"/>
        <end position="86"/>
    </location>
</feature>